<dbReference type="AlphaFoldDB" id="A0A1I7XMI8"/>
<accession>A0A1I7XMI8</accession>
<dbReference type="Proteomes" id="UP000095283">
    <property type="component" value="Unplaced"/>
</dbReference>
<keyword evidence="1" id="KW-1185">Reference proteome</keyword>
<organism evidence="1 2">
    <name type="scientific">Heterorhabditis bacteriophora</name>
    <name type="common">Entomopathogenic nematode worm</name>
    <dbReference type="NCBI Taxonomy" id="37862"/>
    <lineage>
        <taxon>Eukaryota</taxon>
        <taxon>Metazoa</taxon>
        <taxon>Ecdysozoa</taxon>
        <taxon>Nematoda</taxon>
        <taxon>Chromadorea</taxon>
        <taxon>Rhabditida</taxon>
        <taxon>Rhabditina</taxon>
        <taxon>Rhabditomorpha</taxon>
        <taxon>Strongyloidea</taxon>
        <taxon>Heterorhabditidae</taxon>
        <taxon>Heterorhabditis</taxon>
    </lineage>
</organism>
<reference evidence="2" key="1">
    <citation type="submission" date="2016-11" db="UniProtKB">
        <authorList>
            <consortium name="WormBaseParasite"/>
        </authorList>
    </citation>
    <scope>IDENTIFICATION</scope>
</reference>
<proteinExistence type="predicted"/>
<protein>
    <submittedName>
        <fullName evidence="2">Uncharacterized protein</fullName>
    </submittedName>
</protein>
<evidence type="ECO:0000313" key="1">
    <source>
        <dbReference type="Proteomes" id="UP000095283"/>
    </source>
</evidence>
<evidence type="ECO:0000313" key="2">
    <source>
        <dbReference type="WBParaSite" id="Hba_18710"/>
    </source>
</evidence>
<dbReference type="WBParaSite" id="Hba_18710">
    <property type="protein sequence ID" value="Hba_18710"/>
    <property type="gene ID" value="Hba_18710"/>
</dbReference>
<sequence>MKDNGIAEITEYFKNVFEYVISTEILRMNKNVYYFQVMGANAVRRNSTELTRCTAESNASPIPPTPRDTVVAMEHYSDGIISSRDTVEDDTYRLIDSSGLSAAIANGNIKEQQFQNI</sequence>
<name>A0A1I7XMI8_HETBA</name>